<dbReference type="Pfam" id="PF01920">
    <property type="entry name" value="Prefoldin_2"/>
    <property type="match status" value="1"/>
</dbReference>
<dbReference type="FunFam" id="1.10.287.370:FF:000002">
    <property type="entry name" value="Prefoldin subunit 2"/>
    <property type="match status" value="1"/>
</dbReference>
<keyword evidence="8" id="KW-1185">Reference proteome</keyword>
<comment type="subunit">
    <text evidence="2">Heterohexamer of two PFD-alpha type and four PFD-beta type subunits.</text>
</comment>
<dbReference type="GO" id="GO:0051082">
    <property type="term" value="F:unfolded protein binding"/>
    <property type="evidence" value="ECO:0007669"/>
    <property type="project" value="InterPro"/>
</dbReference>
<feature type="region of interest" description="Disordered" evidence="6">
    <location>
        <begin position="115"/>
        <end position="147"/>
    </location>
</feature>
<evidence type="ECO:0000256" key="5">
    <source>
        <dbReference type="SAM" id="Coils"/>
    </source>
</evidence>
<feature type="compositionally biased region" description="Polar residues" evidence="6">
    <location>
        <begin position="136"/>
        <end position="147"/>
    </location>
</feature>
<proteinExistence type="inferred from homology"/>
<dbReference type="FunCoup" id="A0A7R8YU05">
    <property type="interactions" value="1321"/>
</dbReference>
<dbReference type="SUPFAM" id="SSF46579">
    <property type="entry name" value="Prefoldin"/>
    <property type="match status" value="1"/>
</dbReference>
<reference evidence="7 8" key="1">
    <citation type="submission" date="2020-11" db="EMBL/GenBank/DDBJ databases">
        <authorList>
            <person name="Wallbank WR R."/>
            <person name="Pardo Diaz C."/>
            <person name="Kozak K."/>
            <person name="Martin S."/>
            <person name="Jiggins C."/>
            <person name="Moest M."/>
            <person name="Warren A I."/>
            <person name="Generalovic N T."/>
            <person name="Byers J.R.P. K."/>
            <person name="Montejo-Kovacevich G."/>
            <person name="Yen C E."/>
        </authorList>
    </citation>
    <scope>NUCLEOTIDE SEQUENCE [LARGE SCALE GENOMIC DNA]</scope>
</reference>
<dbReference type="OrthoDB" id="29646at2759"/>
<accession>A0A7R8YU05</accession>
<evidence type="ECO:0000313" key="7">
    <source>
        <dbReference type="EMBL" id="CAD7082259.1"/>
    </source>
</evidence>
<dbReference type="GO" id="GO:0016272">
    <property type="term" value="C:prefoldin complex"/>
    <property type="evidence" value="ECO:0007669"/>
    <property type="project" value="InterPro"/>
</dbReference>
<evidence type="ECO:0000256" key="6">
    <source>
        <dbReference type="SAM" id="MobiDB-lite"/>
    </source>
</evidence>
<name>A0A7R8YU05_HERIL</name>
<evidence type="ECO:0000256" key="4">
    <source>
        <dbReference type="ARBA" id="ARBA00024667"/>
    </source>
</evidence>
<organism evidence="7 8">
    <name type="scientific">Hermetia illucens</name>
    <name type="common">Black soldier fly</name>
    <dbReference type="NCBI Taxonomy" id="343691"/>
    <lineage>
        <taxon>Eukaryota</taxon>
        <taxon>Metazoa</taxon>
        <taxon>Ecdysozoa</taxon>
        <taxon>Arthropoda</taxon>
        <taxon>Hexapoda</taxon>
        <taxon>Insecta</taxon>
        <taxon>Pterygota</taxon>
        <taxon>Neoptera</taxon>
        <taxon>Endopterygota</taxon>
        <taxon>Diptera</taxon>
        <taxon>Brachycera</taxon>
        <taxon>Stratiomyomorpha</taxon>
        <taxon>Stratiomyidae</taxon>
        <taxon>Hermetiinae</taxon>
        <taxon>Hermetia</taxon>
    </lineage>
</organism>
<dbReference type="InterPro" id="IPR002777">
    <property type="entry name" value="PFD_beta-like"/>
</dbReference>
<dbReference type="GO" id="GO:0006457">
    <property type="term" value="P:protein folding"/>
    <property type="evidence" value="ECO:0007669"/>
    <property type="project" value="InterPro"/>
</dbReference>
<evidence type="ECO:0008006" key="9">
    <source>
        <dbReference type="Google" id="ProtNLM"/>
    </source>
</evidence>
<protein>
    <recommendedName>
        <fullName evidence="9">Prefoldin subunit 2</fullName>
    </recommendedName>
</protein>
<evidence type="ECO:0000256" key="1">
    <source>
        <dbReference type="ARBA" id="ARBA00008045"/>
    </source>
</evidence>
<sequence length="147" mass="16751">MSADAAKTQKQNEKIFAEFQALRNEQRHLANNLSTLEMDLKEHKSVIETLKTIDENRKCFRLIGGVLCERTVGAILPQLIENKEQLEKTISIATEQLTNKGLELNRFKEEHNIRIRGQEPANSQAKQDSDKVPEESQGNRNVLVVNN</sequence>
<dbReference type="InParanoid" id="A0A7R8YU05"/>
<dbReference type="PANTHER" id="PTHR13303">
    <property type="entry name" value="PREFOLDIN SUBUNIT 2"/>
    <property type="match status" value="1"/>
</dbReference>
<dbReference type="InterPro" id="IPR027235">
    <property type="entry name" value="PFD2"/>
</dbReference>
<dbReference type="AlphaFoldDB" id="A0A7R8YU05"/>
<dbReference type="CDD" id="cd23163">
    <property type="entry name" value="Prefoldin_2"/>
    <property type="match status" value="1"/>
</dbReference>
<evidence type="ECO:0000313" key="8">
    <source>
        <dbReference type="Proteomes" id="UP000594454"/>
    </source>
</evidence>
<dbReference type="InterPro" id="IPR009053">
    <property type="entry name" value="Prefoldin"/>
</dbReference>
<dbReference type="EMBL" id="LR899010">
    <property type="protein sequence ID" value="CAD7082259.1"/>
    <property type="molecule type" value="Genomic_DNA"/>
</dbReference>
<keyword evidence="5" id="KW-0175">Coiled coil</keyword>
<dbReference type="Gene3D" id="1.10.287.370">
    <property type="match status" value="1"/>
</dbReference>
<comment type="function">
    <text evidence="4">Binds specifically to cytosolic chaperonin (c-CPN) and transfers target proteins to it. Binds to nascent polypeptide chain and promotes folding in an environment in which there are many competing pathways for nonnative proteins.</text>
</comment>
<dbReference type="Proteomes" id="UP000594454">
    <property type="component" value="Chromosome 2"/>
</dbReference>
<evidence type="ECO:0000256" key="3">
    <source>
        <dbReference type="ARBA" id="ARBA00023186"/>
    </source>
</evidence>
<feature type="coiled-coil region" evidence="5">
    <location>
        <begin position="5"/>
        <end position="39"/>
    </location>
</feature>
<evidence type="ECO:0000256" key="2">
    <source>
        <dbReference type="ARBA" id="ARBA00011695"/>
    </source>
</evidence>
<dbReference type="OMA" id="CFKMIGG"/>
<comment type="similarity">
    <text evidence="1">Belongs to the prefoldin subunit beta family.</text>
</comment>
<keyword evidence="3" id="KW-0143">Chaperone</keyword>
<gene>
    <name evidence="7" type="ORF">HERILL_LOCUS5308</name>
</gene>